<evidence type="ECO:0000259" key="3">
    <source>
        <dbReference type="SMART" id="SM00382"/>
    </source>
</evidence>
<evidence type="ECO:0000313" key="5">
    <source>
        <dbReference type="Proteomes" id="UP000054350"/>
    </source>
</evidence>
<dbReference type="AlphaFoldDB" id="A0A0L0S8U8"/>
<dbReference type="OrthoDB" id="432234at2759"/>
<dbReference type="Gene3D" id="3.40.50.300">
    <property type="entry name" value="P-loop containing nucleotide triphosphate hydrolases"/>
    <property type="match status" value="1"/>
</dbReference>
<dbReference type="InterPro" id="IPR051055">
    <property type="entry name" value="PIF1_helicase"/>
</dbReference>
<dbReference type="GO" id="GO:0016887">
    <property type="term" value="F:ATP hydrolysis activity"/>
    <property type="evidence" value="ECO:0007669"/>
    <property type="project" value="RHEA"/>
</dbReference>
<dbReference type="GO" id="GO:0006281">
    <property type="term" value="P:DNA repair"/>
    <property type="evidence" value="ECO:0007669"/>
    <property type="project" value="UniProtKB-KW"/>
</dbReference>
<sequence>MTSSILARAQPSANVRAPTAIVHLATSPRGTAQPVSAVRHTRHLHFARDHSTTSFQYGPARLRHDRVGTARTLTRGMSSLDSFLKRLRADEAPTIDLEAGGRLRARAKNAPSIDLDDGATRATSMLGAEQRAAIDAVLKGKHVLIHGPGGTGKTYLIEQLRRELRRCGKKVEVTASTGIAAVNVKGRTVHSWSQVLWDKPIAFWPDASPDDFGPSKNSRYNLPDVLIIDEISMLSADFMDKLDKRLRYRNRNWAPFGGVQLVAVGDFFQLPPVMKELEHTPRGIKQNLLPKDIYAFESAYFAAAKPTVINLQENYRQGDPAFLDLLQHIRTNGVPTSLDHLILLEQLKAPRPHLEDEDLDHRQHTLRLFTRNKDADDYNATKLARLKGNAMRYTAEDWITDDKRFPFAGQAMKNEVARMTEDNLFLKKGCAVMCIQNVPGAGLVNGLRGFVVDFHRDGNPIVDFGKGPSVVRPYVWQCVDTATETVVAMRSQLPPAARVRDHDPQGAGAHAQQRDHRLPQHFLGAPGLRGTVACPGPEQLAD</sequence>
<evidence type="ECO:0000256" key="1">
    <source>
        <dbReference type="RuleBase" id="RU363044"/>
    </source>
</evidence>
<dbReference type="GO" id="GO:0000723">
    <property type="term" value="P:telomere maintenance"/>
    <property type="evidence" value="ECO:0007669"/>
    <property type="project" value="InterPro"/>
</dbReference>
<accession>A0A0L0S8U8</accession>
<dbReference type="InterPro" id="IPR003593">
    <property type="entry name" value="AAA+_ATPase"/>
</dbReference>
<dbReference type="InterPro" id="IPR049163">
    <property type="entry name" value="Pif1-like_2B_dom"/>
</dbReference>
<feature type="domain" description="AAA+ ATPase" evidence="3">
    <location>
        <begin position="139"/>
        <end position="369"/>
    </location>
</feature>
<dbReference type="InterPro" id="IPR027417">
    <property type="entry name" value="P-loop_NTPase"/>
</dbReference>
<comment type="cofactor">
    <cofactor evidence="1">
        <name>Mg(2+)</name>
        <dbReference type="ChEBI" id="CHEBI:18420"/>
    </cofactor>
</comment>
<keyword evidence="1" id="KW-0378">Hydrolase</keyword>
<name>A0A0L0S8U8_ALLM3</name>
<dbReference type="SUPFAM" id="SSF52540">
    <property type="entry name" value="P-loop containing nucleoside triphosphate hydrolases"/>
    <property type="match status" value="2"/>
</dbReference>
<dbReference type="PANTHER" id="PTHR47642">
    <property type="entry name" value="ATP-DEPENDENT DNA HELICASE"/>
    <property type="match status" value="1"/>
</dbReference>
<dbReference type="InterPro" id="IPR010285">
    <property type="entry name" value="DNA_helicase_pif1-like_DEAD"/>
</dbReference>
<keyword evidence="1" id="KW-0234">DNA repair</keyword>
<evidence type="ECO:0000256" key="2">
    <source>
        <dbReference type="SAM" id="MobiDB-lite"/>
    </source>
</evidence>
<gene>
    <name evidence="4" type="ORF">AMAG_04375</name>
</gene>
<dbReference type="VEuPathDB" id="FungiDB:AMAG_04375"/>
<dbReference type="STRING" id="578462.A0A0L0S8U8"/>
<keyword evidence="5" id="KW-1185">Reference proteome</keyword>
<dbReference type="GO" id="GO:0043139">
    <property type="term" value="F:5'-3' DNA helicase activity"/>
    <property type="evidence" value="ECO:0007669"/>
    <property type="project" value="UniProtKB-EC"/>
</dbReference>
<comment type="similarity">
    <text evidence="1">Belongs to the helicase family.</text>
</comment>
<dbReference type="GO" id="GO:0006310">
    <property type="term" value="P:DNA recombination"/>
    <property type="evidence" value="ECO:0007669"/>
    <property type="project" value="UniProtKB-KW"/>
</dbReference>
<reference evidence="5" key="2">
    <citation type="submission" date="2009-11" db="EMBL/GenBank/DDBJ databases">
        <title>The Genome Sequence of Allomyces macrogynus strain ATCC 38327.</title>
        <authorList>
            <consortium name="The Broad Institute Genome Sequencing Platform"/>
            <person name="Russ C."/>
            <person name="Cuomo C."/>
            <person name="Shea T."/>
            <person name="Young S.K."/>
            <person name="Zeng Q."/>
            <person name="Koehrsen M."/>
            <person name="Haas B."/>
            <person name="Borodovsky M."/>
            <person name="Guigo R."/>
            <person name="Alvarado L."/>
            <person name="Berlin A."/>
            <person name="Borenstein D."/>
            <person name="Chen Z."/>
            <person name="Engels R."/>
            <person name="Freedman E."/>
            <person name="Gellesch M."/>
            <person name="Goldberg J."/>
            <person name="Griggs A."/>
            <person name="Gujja S."/>
            <person name="Heiman D."/>
            <person name="Hepburn T."/>
            <person name="Howarth C."/>
            <person name="Jen D."/>
            <person name="Larson L."/>
            <person name="Lewis B."/>
            <person name="Mehta T."/>
            <person name="Park D."/>
            <person name="Pearson M."/>
            <person name="Roberts A."/>
            <person name="Saif S."/>
            <person name="Shenoy N."/>
            <person name="Sisk P."/>
            <person name="Stolte C."/>
            <person name="Sykes S."/>
            <person name="Walk T."/>
            <person name="White J."/>
            <person name="Yandava C."/>
            <person name="Burger G."/>
            <person name="Gray M.W."/>
            <person name="Holland P.W.H."/>
            <person name="King N."/>
            <person name="Lang F.B.F."/>
            <person name="Roger A.J."/>
            <person name="Ruiz-Trillo I."/>
            <person name="Lander E."/>
            <person name="Nusbaum C."/>
        </authorList>
    </citation>
    <scope>NUCLEOTIDE SEQUENCE [LARGE SCALE GENOMIC DNA]</scope>
    <source>
        <strain evidence="5">ATCC 38327</strain>
    </source>
</reference>
<dbReference type="EC" id="5.6.2.3" evidence="1"/>
<dbReference type="Pfam" id="PF05970">
    <property type="entry name" value="PIF1"/>
    <property type="match status" value="1"/>
</dbReference>
<dbReference type="GO" id="GO:0005524">
    <property type="term" value="F:ATP binding"/>
    <property type="evidence" value="ECO:0007669"/>
    <property type="project" value="UniProtKB-KW"/>
</dbReference>
<feature type="region of interest" description="Disordered" evidence="2">
    <location>
        <begin position="496"/>
        <end position="516"/>
    </location>
</feature>
<organism evidence="4 5">
    <name type="scientific">Allomyces macrogynus (strain ATCC 38327)</name>
    <name type="common">Allomyces javanicus var. macrogynus</name>
    <dbReference type="NCBI Taxonomy" id="578462"/>
    <lineage>
        <taxon>Eukaryota</taxon>
        <taxon>Fungi</taxon>
        <taxon>Fungi incertae sedis</taxon>
        <taxon>Blastocladiomycota</taxon>
        <taxon>Blastocladiomycetes</taxon>
        <taxon>Blastocladiales</taxon>
        <taxon>Blastocladiaceae</taxon>
        <taxon>Allomyces</taxon>
    </lineage>
</organism>
<dbReference type="Pfam" id="PF21530">
    <property type="entry name" value="Pif1_2B_dom"/>
    <property type="match status" value="1"/>
</dbReference>
<dbReference type="eggNOG" id="KOG0987">
    <property type="taxonomic scope" value="Eukaryota"/>
</dbReference>
<reference evidence="4 5" key="1">
    <citation type="submission" date="2009-11" db="EMBL/GenBank/DDBJ databases">
        <title>Annotation of Allomyces macrogynus ATCC 38327.</title>
        <authorList>
            <consortium name="The Broad Institute Genome Sequencing Platform"/>
            <person name="Russ C."/>
            <person name="Cuomo C."/>
            <person name="Burger G."/>
            <person name="Gray M.W."/>
            <person name="Holland P.W.H."/>
            <person name="King N."/>
            <person name="Lang F.B.F."/>
            <person name="Roger A.J."/>
            <person name="Ruiz-Trillo I."/>
            <person name="Young S.K."/>
            <person name="Zeng Q."/>
            <person name="Gargeya S."/>
            <person name="Fitzgerald M."/>
            <person name="Haas B."/>
            <person name="Abouelleil A."/>
            <person name="Alvarado L."/>
            <person name="Arachchi H.M."/>
            <person name="Berlin A."/>
            <person name="Chapman S.B."/>
            <person name="Gearin G."/>
            <person name="Goldberg J."/>
            <person name="Griggs A."/>
            <person name="Gujja S."/>
            <person name="Hansen M."/>
            <person name="Heiman D."/>
            <person name="Howarth C."/>
            <person name="Larimer J."/>
            <person name="Lui A."/>
            <person name="MacDonald P.J.P."/>
            <person name="McCowen C."/>
            <person name="Montmayeur A."/>
            <person name="Murphy C."/>
            <person name="Neiman D."/>
            <person name="Pearson M."/>
            <person name="Priest M."/>
            <person name="Roberts A."/>
            <person name="Saif S."/>
            <person name="Shea T."/>
            <person name="Sisk P."/>
            <person name="Stolte C."/>
            <person name="Sykes S."/>
            <person name="Wortman J."/>
            <person name="Nusbaum C."/>
            <person name="Birren B."/>
        </authorList>
    </citation>
    <scope>NUCLEOTIDE SEQUENCE [LARGE SCALE GENOMIC DNA]</scope>
    <source>
        <strain evidence="4 5">ATCC 38327</strain>
    </source>
</reference>
<dbReference type="PANTHER" id="PTHR47642:SF7">
    <property type="entry name" value="ATP-DEPENDENT DNA HELICASE PIF1"/>
    <property type="match status" value="1"/>
</dbReference>
<keyword evidence="1" id="KW-0067">ATP-binding</keyword>
<evidence type="ECO:0000313" key="4">
    <source>
        <dbReference type="EMBL" id="KNE58830.1"/>
    </source>
</evidence>
<comment type="catalytic activity">
    <reaction evidence="1">
        <text>ATP + H2O = ADP + phosphate + H(+)</text>
        <dbReference type="Rhea" id="RHEA:13065"/>
        <dbReference type="ChEBI" id="CHEBI:15377"/>
        <dbReference type="ChEBI" id="CHEBI:15378"/>
        <dbReference type="ChEBI" id="CHEBI:30616"/>
        <dbReference type="ChEBI" id="CHEBI:43474"/>
        <dbReference type="ChEBI" id="CHEBI:456216"/>
        <dbReference type="EC" id="5.6.2.3"/>
    </reaction>
</comment>
<dbReference type="Proteomes" id="UP000054350">
    <property type="component" value="Unassembled WGS sequence"/>
</dbReference>
<keyword evidence="1" id="KW-0233">DNA recombination</keyword>
<keyword evidence="1" id="KW-0347">Helicase</keyword>
<dbReference type="EMBL" id="GG745333">
    <property type="protein sequence ID" value="KNE58830.1"/>
    <property type="molecule type" value="Genomic_DNA"/>
</dbReference>
<keyword evidence="1" id="KW-0227">DNA damage</keyword>
<keyword evidence="1" id="KW-0547">Nucleotide-binding</keyword>
<proteinExistence type="inferred from homology"/>
<protein>
    <recommendedName>
        <fullName evidence="1">ATP-dependent DNA helicase</fullName>
        <ecNumber evidence="1">5.6.2.3</ecNumber>
    </recommendedName>
</protein>
<dbReference type="SMART" id="SM00382">
    <property type="entry name" value="AAA"/>
    <property type="match status" value="1"/>
</dbReference>